<dbReference type="EMBL" id="BOQP01000030">
    <property type="protein sequence ID" value="GIM77182.1"/>
    <property type="molecule type" value="Genomic_DNA"/>
</dbReference>
<dbReference type="PANTHER" id="PTHR43328">
    <property type="entry name" value="ACETYLTRANSFERASE-RELATED"/>
    <property type="match status" value="1"/>
</dbReference>
<organism evidence="2 3">
    <name type="scientific">Winogradskya consettensis</name>
    <dbReference type="NCBI Taxonomy" id="113560"/>
    <lineage>
        <taxon>Bacteria</taxon>
        <taxon>Bacillati</taxon>
        <taxon>Actinomycetota</taxon>
        <taxon>Actinomycetes</taxon>
        <taxon>Micromonosporales</taxon>
        <taxon>Micromonosporaceae</taxon>
        <taxon>Winogradskya</taxon>
    </lineage>
</organism>
<keyword evidence="3" id="KW-1185">Reference proteome</keyword>
<comment type="caution">
    <text evidence="2">The sequence shown here is derived from an EMBL/GenBank/DDBJ whole genome shotgun (WGS) entry which is preliminary data.</text>
</comment>
<dbReference type="PROSITE" id="PS51186">
    <property type="entry name" value="GNAT"/>
    <property type="match status" value="1"/>
</dbReference>
<dbReference type="GO" id="GO:0016747">
    <property type="term" value="F:acyltransferase activity, transferring groups other than amino-acyl groups"/>
    <property type="evidence" value="ECO:0007669"/>
    <property type="project" value="InterPro"/>
</dbReference>
<feature type="domain" description="N-acetyltransferase" evidence="1">
    <location>
        <begin position="8"/>
        <end position="162"/>
    </location>
</feature>
<protein>
    <submittedName>
        <fullName evidence="2">N-acetyltransferase</fullName>
    </submittedName>
</protein>
<dbReference type="Proteomes" id="UP000680865">
    <property type="component" value="Unassembled WGS sequence"/>
</dbReference>
<gene>
    <name evidence="2" type="ORF">Aco04nite_54070</name>
</gene>
<evidence type="ECO:0000313" key="3">
    <source>
        <dbReference type="Proteomes" id="UP000680865"/>
    </source>
</evidence>
<dbReference type="Gene3D" id="3.40.630.30">
    <property type="match status" value="1"/>
</dbReference>
<dbReference type="Pfam" id="PF13302">
    <property type="entry name" value="Acetyltransf_3"/>
    <property type="match status" value="1"/>
</dbReference>
<dbReference type="SUPFAM" id="SSF55729">
    <property type="entry name" value="Acyl-CoA N-acyltransferases (Nat)"/>
    <property type="match status" value="1"/>
</dbReference>
<reference evidence="2" key="1">
    <citation type="submission" date="2021-03" db="EMBL/GenBank/DDBJ databases">
        <title>Whole genome shotgun sequence of Actinoplanes consettensis NBRC 14913.</title>
        <authorList>
            <person name="Komaki H."/>
            <person name="Tamura T."/>
        </authorList>
    </citation>
    <scope>NUCLEOTIDE SEQUENCE</scope>
    <source>
        <strain evidence="2">NBRC 14913</strain>
    </source>
</reference>
<accession>A0A919SRG2</accession>
<proteinExistence type="predicted"/>
<dbReference type="InterPro" id="IPR016181">
    <property type="entry name" value="Acyl_CoA_acyltransferase"/>
</dbReference>
<dbReference type="PANTHER" id="PTHR43328:SF1">
    <property type="entry name" value="N-ACETYLTRANSFERASE DOMAIN-CONTAINING PROTEIN"/>
    <property type="match status" value="1"/>
</dbReference>
<evidence type="ECO:0000259" key="1">
    <source>
        <dbReference type="PROSITE" id="PS51186"/>
    </source>
</evidence>
<dbReference type="RefSeq" id="WP_244876323.1">
    <property type="nucleotide sequence ID" value="NZ_BAAATW010000016.1"/>
</dbReference>
<dbReference type="InterPro" id="IPR000182">
    <property type="entry name" value="GNAT_dom"/>
</dbReference>
<dbReference type="AlphaFoldDB" id="A0A919SRG2"/>
<evidence type="ECO:0000313" key="2">
    <source>
        <dbReference type="EMBL" id="GIM77182.1"/>
    </source>
</evidence>
<name>A0A919SRG2_9ACTN</name>
<sequence>MTDTAGEIALREIRDEDLDVIFDQMRDPVAVRMAAFTADDPDDRAEFDAHMHKLRTRPDINVRAITAGGELVGTLGSFAVGDDTEITYWLDRAWWGRGIATQAVRLHLAAVPVRPIMARAASDNAGSLSVLRKVGFRKIGTEVAYANQRGERIEETVLQLDE</sequence>